<keyword evidence="3" id="KW-1185">Reference proteome</keyword>
<dbReference type="RefSeq" id="XP_066086080.1">
    <property type="nucleotide sequence ID" value="XM_066229983.1"/>
</dbReference>
<dbReference type="AlphaFoldDB" id="A0AAX4KPH4"/>
<gene>
    <name evidence="2" type="ORF">V865_006224</name>
</gene>
<feature type="region of interest" description="Disordered" evidence="1">
    <location>
        <begin position="50"/>
        <end position="85"/>
    </location>
</feature>
<sequence length="85" mass="8897">MSSNHGQLPSEGSSSYDLHAKGFQGIPNTQVSRQSGYTSYSLEEQIAWTAGQQSSVAPTQGLSRASTLSATAEEFKPGSTATSNN</sequence>
<evidence type="ECO:0000256" key="1">
    <source>
        <dbReference type="SAM" id="MobiDB-lite"/>
    </source>
</evidence>
<dbReference type="Proteomes" id="UP001358614">
    <property type="component" value="Chromosome 1"/>
</dbReference>
<dbReference type="EMBL" id="CP144089">
    <property type="protein sequence ID" value="WWD08113.1"/>
    <property type="molecule type" value="Genomic_DNA"/>
</dbReference>
<name>A0AAX4KPH4_9TREE</name>
<proteinExistence type="predicted"/>
<reference evidence="2 3" key="1">
    <citation type="submission" date="2024-01" db="EMBL/GenBank/DDBJ databases">
        <title>Comparative genomics of Cryptococcus and Kwoniella reveals pathogenesis evolution and contrasting modes of karyotype evolution via chromosome fusion or intercentromeric recombination.</title>
        <authorList>
            <person name="Coelho M.A."/>
            <person name="David-Palma M."/>
            <person name="Shea T."/>
            <person name="Bowers K."/>
            <person name="McGinley-Smith S."/>
            <person name="Mohammad A.W."/>
            <person name="Gnirke A."/>
            <person name="Yurkov A.M."/>
            <person name="Nowrousian M."/>
            <person name="Sun S."/>
            <person name="Cuomo C.A."/>
            <person name="Heitman J."/>
        </authorList>
    </citation>
    <scope>NUCLEOTIDE SEQUENCE [LARGE SCALE GENOMIC DNA]</scope>
    <source>
        <strain evidence="2 3">PYCC6329</strain>
    </source>
</reference>
<dbReference type="KEGG" id="ker:91105025"/>
<feature type="compositionally biased region" description="Polar residues" evidence="1">
    <location>
        <begin position="50"/>
        <end position="70"/>
    </location>
</feature>
<dbReference type="GeneID" id="91105025"/>
<accession>A0AAX4KPH4</accession>
<evidence type="ECO:0000313" key="2">
    <source>
        <dbReference type="EMBL" id="WWD08113.1"/>
    </source>
</evidence>
<organism evidence="2 3">
    <name type="scientific">Kwoniella europaea PYCC6329</name>
    <dbReference type="NCBI Taxonomy" id="1423913"/>
    <lineage>
        <taxon>Eukaryota</taxon>
        <taxon>Fungi</taxon>
        <taxon>Dikarya</taxon>
        <taxon>Basidiomycota</taxon>
        <taxon>Agaricomycotina</taxon>
        <taxon>Tremellomycetes</taxon>
        <taxon>Tremellales</taxon>
        <taxon>Cryptococcaceae</taxon>
        <taxon>Kwoniella</taxon>
    </lineage>
</organism>
<feature type="region of interest" description="Disordered" evidence="1">
    <location>
        <begin position="1"/>
        <end position="37"/>
    </location>
</feature>
<protein>
    <submittedName>
        <fullName evidence="2">Uncharacterized protein</fullName>
    </submittedName>
</protein>
<feature type="compositionally biased region" description="Polar residues" evidence="1">
    <location>
        <begin position="26"/>
        <end position="37"/>
    </location>
</feature>
<evidence type="ECO:0000313" key="3">
    <source>
        <dbReference type="Proteomes" id="UP001358614"/>
    </source>
</evidence>
<feature type="compositionally biased region" description="Polar residues" evidence="1">
    <location>
        <begin position="1"/>
        <end position="16"/>
    </location>
</feature>